<proteinExistence type="inferred from homology"/>
<evidence type="ECO:0000256" key="2">
    <source>
        <dbReference type="ARBA" id="ARBA00022448"/>
    </source>
</evidence>
<evidence type="ECO:0000256" key="5">
    <source>
        <dbReference type="ARBA" id="ARBA00022989"/>
    </source>
</evidence>
<accession>A0A261EZ11</accession>
<dbReference type="PANTHER" id="PTHR30450">
    <property type="entry name" value="ABC TRANSPORTER PERMEASE"/>
    <property type="match status" value="1"/>
</dbReference>
<evidence type="ECO:0000256" key="7">
    <source>
        <dbReference type="RuleBase" id="RU363032"/>
    </source>
</evidence>
<dbReference type="Pfam" id="PF00528">
    <property type="entry name" value="BPD_transp_1"/>
    <property type="match status" value="1"/>
</dbReference>
<dbReference type="Gene3D" id="1.10.3720.10">
    <property type="entry name" value="MetI-like"/>
    <property type="match status" value="1"/>
</dbReference>
<dbReference type="EMBL" id="MWWQ01000006">
    <property type="protein sequence ID" value="OZG52078.1"/>
    <property type="molecule type" value="Genomic_DNA"/>
</dbReference>
<dbReference type="InterPro" id="IPR035906">
    <property type="entry name" value="MetI-like_sf"/>
</dbReference>
<keyword evidence="6 7" id="KW-0472">Membrane</keyword>
<feature type="transmembrane region" description="Helical" evidence="7">
    <location>
        <begin position="95"/>
        <end position="119"/>
    </location>
</feature>
<keyword evidence="2 7" id="KW-0813">Transport</keyword>
<evidence type="ECO:0000256" key="3">
    <source>
        <dbReference type="ARBA" id="ARBA00022475"/>
    </source>
</evidence>
<feature type="domain" description="ABC transmembrane type-1" evidence="9">
    <location>
        <begin position="57"/>
        <end position="251"/>
    </location>
</feature>
<gene>
    <name evidence="10" type="ORF">PSSU_0861</name>
</gene>
<feature type="transmembrane region" description="Helical" evidence="7">
    <location>
        <begin position="125"/>
        <end position="146"/>
    </location>
</feature>
<evidence type="ECO:0000256" key="4">
    <source>
        <dbReference type="ARBA" id="ARBA00022692"/>
    </source>
</evidence>
<name>A0A261EZ11_9BIFI</name>
<evidence type="ECO:0000313" key="11">
    <source>
        <dbReference type="Proteomes" id="UP000216454"/>
    </source>
</evidence>
<dbReference type="OrthoDB" id="9793490at2"/>
<dbReference type="InterPro" id="IPR051322">
    <property type="entry name" value="AA_ABC_Transporter_Permease"/>
</dbReference>
<dbReference type="PROSITE" id="PS50928">
    <property type="entry name" value="ABC_TM1"/>
    <property type="match status" value="1"/>
</dbReference>
<dbReference type="AlphaFoldDB" id="A0A261EZ11"/>
<comment type="subcellular location">
    <subcellularLocation>
        <location evidence="1 7">Cell membrane</location>
        <topology evidence="1 7">Multi-pass membrane protein</topology>
    </subcellularLocation>
</comment>
<organism evidence="10 11">
    <name type="scientific">Pseudoscardovia suis</name>
    <dbReference type="NCBI Taxonomy" id="987063"/>
    <lineage>
        <taxon>Bacteria</taxon>
        <taxon>Bacillati</taxon>
        <taxon>Actinomycetota</taxon>
        <taxon>Actinomycetes</taxon>
        <taxon>Bifidobacteriales</taxon>
        <taxon>Bifidobacteriaceae</taxon>
        <taxon>Pseudoscardovia</taxon>
    </lineage>
</organism>
<dbReference type="InterPro" id="IPR000515">
    <property type="entry name" value="MetI-like"/>
</dbReference>
<keyword evidence="10" id="KW-0547">Nucleotide-binding</keyword>
<evidence type="ECO:0000313" key="10">
    <source>
        <dbReference type="EMBL" id="OZG52078.1"/>
    </source>
</evidence>
<sequence length="262" mass="27801">MSAFIQVAAASHFAAASATSFAAASATHHTAAFGSDATTLAIHQDWAVLKPLFVSAIWQTLIMVVITLLIGGLLGLVVGVVLWGTRPGGLFANRIVYRILDVIINIIRPIPFIIFLAAMQPLTTLVIGTSIGTTAAIFPMVIMCTMATARLVEQNLVTTDPGIIEAARSMGVPRLQIITTVLIPESLAPLILAYAFLFIGVLDMSAMAGYIGGGGLGNFAICYGYQKFDETATWAAVIVMIVLVQVVQYVANAISRRLLHRG</sequence>
<dbReference type="PANTHER" id="PTHR30450:SF14">
    <property type="entry name" value="TRANSPORTER, PERMEASE PROTEIN, PUTATIVE-RELATED"/>
    <property type="match status" value="1"/>
</dbReference>
<evidence type="ECO:0000256" key="8">
    <source>
        <dbReference type="SAM" id="SignalP"/>
    </source>
</evidence>
<keyword evidence="3" id="KW-1003">Cell membrane</keyword>
<protein>
    <submittedName>
        <fullName evidence="10">Methionine ABC transporter ATP-binding protein</fullName>
    </submittedName>
</protein>
<keyword evidence="8" id="KW-0732">Signal</keyword>
<dbReference type="GO" id="GO:0005524">
    <property type="term" value="F:ATP binding"/>
    <property type="evidence" value="ECO:0007669"/>
    <property type="project" value="UniProtKB-KW"/>
</dbReference>
<evidence type="ECO:0000256" key="6">
    <source>
        <dbReference type="ARBA" id="ARBA00023136"/>
    </source>
</evidence>
<feature type="transmembrane region" description="Helical" evidence="7">
    <location>
        <begin position="56"/>
        <end position="83"/>
    </location>
</feature>
<keyword evidence="4 7" id="KW-0812">Transmembrane</keyword>
<keyword evidence="11" id="KW-1185">Reference proteome</keyword>
<dbReference type="GO" id="GO:0048473">
    <property type="term" value="P:D-methionine transmembrane transport"/>
    <property type="evidence" value="ECO:0007669"/>
    <property type="project" value="TreeGrafter"/>
</dbReference>
<comment type="caution">
    <text evidence="10">The sequence shown here is derived from an EMBL/GenBank/DDBJ whole genome shotgun (WGS) entry which is preliminary data.</text>
</comment>
<feature type="chain" id="PRO_5039717312" evidence="8">
    <location>
        <begin position="23"/>
        <end position="262"/>
    </location>
</feature>
<feature type="signal peptide" evidence="8">
    <location>
        <begin position="1"/>
        <end position="22"/>
    </location>
</feature>
<dbReference type="SUPFAM" id="SSF161098">
    <property type="entry name" value="MetI-like"/>
    <property type="match status" value="1"/>
</dbReference>
<dbReference type="Proteomes" id="UP000216454">
    <property type="component" value="Unassembled WGS sequence"/>
</dbReference>
<feature type="transmembrane region" description="Helical" evidence="7">
    <location>
        <begin position="232"/>
        <end position="251"/>
    </location>
</feature>
<feature type="transmembrane region" description="Helical" evidence="7">
    <location>
        <begin position="191"/>
        <end position="212"/>
    </location>
</feature>
<comment type="similarity">
    <text evidence="7">Belongs to the binding-protein-dependent transport system permease family.</text>
</comment>
<keyword evidence="5 7" id="KW-1133">Transmembrane helix</keyword>
<evidence type="ECO:0000259" key="9">
    <source>
        <dbReference type="PROSITE" id="PS50928"/>
    </source>
</evidence>
<reference evidence="10 11" key="1">
    <citation type="journal article" date="2017" name="BMC Genomics">
        <title>Comparative genomic and phylogenomic analyses of the Bifidobacteriaceae family.</title>
        <authorList>
            <person name="Lugli G.A."/>
            <person name="Milani C."/>
            <person name="Turroni F."/>
            <person name="Duranti S."/>
            <person name="Mancabelli L."/>
            <person name="Mangifesta M."/>
            <person name="Ferrario C."/>
            <person name="Modesto M."/>
            <person name="Mattarelli P."/>
            <person name="Jiri K."/>
            <person name="van Sinderen D."/>
            <person name="Ventura M."/>
        </authorList>
    </citation>
    <scope>NUCLEOTIDE SEQUENCE [LARGE SCALE GENOMIC DNA]</scope>
    <source>
        <strain evidence="10 11">DSM 24744</strain>
    </source>
</reference>
<keyword evidence="10" id="KW-0067">ATP-binding</keyword>
<dbReference type="GO" id="GO:0005886">
    <property type="term" value="C:plasma membrane"/>
    <property type="evidence" value="ECO:0007669"/>
    <property type="project" value="UniProtKB-SubCell"/>
</dbReference>
<evidence type="ECO:0000256" key="1">
    <source>
        <dbReference type="ARBA" id="ARBA00004651"/>
    </source>
</evidence>